<dbReference type="EMBL" id="JAGXFD010000001">
    <property type="protein sequence ID" value="MBZ9566956.1"/>
    <property type="molecule type" value="Genomic_DNA"/>
</dbReference>
<evidence type="ECO:0000313" key="2">
    <source>
        <dbReference type="Proteomes" id="UP001319883"/>
    </source>
</evidence>
<evidence type="ECO:0000313" key="1">
    <source>
        <dbReference type="EMBL" id="MBZ9566956.1"/>
    </source>
</evidence>
<protein>
    <submittedName>
        <fullName evidence="1">Uncharacterized protein</fullName>
    </submittedName>
</protein>
<dbReference type="Proteomes" id="UP001319883">
    <property type="component" value="Unassembled WGS sequence"/>
</dbReference>
<gene>
    <name evidence="1" type="ORF">KGQ91_04545</name>
</gene>
<reference evidence="1 2" key="1">
    <citation type="submission" date="2021-05" db="EMBL/GenBank/DDBJ databases">
        <title>Petroleum and Energy Research Collection (APPE): ex situ preservation of microbial diversity associated with the oil industry and exploitation of its biotechnological potential.</title>
        <authorList>
            <person name="Paixao C.T.M."/>
            <person name="Gomes M.B."/>
            <person name="Oliveira V.M."/>
        </authorList>
    </citation>
    <scope>NUCLEOTIDE SEQUENCE [LARGE SCALE GENOMIC DNA]</scope>
    <source>
        <strain evidence="1 2">LIT2</strain>
    </source>
</reference>
<comment type="caution">
    <text evidence="1">The sequence shown here is derived from an EMBL/GenBank/DDBJ whole genome shotgun (WGS) entry which is preliminary data.</text>
</comment>
<dbReference type="RefSeq" id="WP_224416100.1">
    <property type="nucleotide sequence ID" value="NZ_JAGXFC010000001.1"/>
</dbReference>
<sequence>MQNLIVSCLVMVVSAILVAGSYLLSEDRLDERVAGHIADTLGTDQTVSVTIDKKVNNDYGICGRYTLPSGEGNAFFYNEVNGHMALKKDTERYRVNCLDA</sequence>
<keyword evidence="2" id="KW-1185">Reference proteome</keyword>
<accession>A0ABS7WWG9</accession>
<name>A0ABS7WWG9_9GAMM</name>
<proteinExistence type="predicted"/>
<organism evidence="1 2">
    <name type="scientific">Modicisalibacter tunisiensis</name>
    <dbReference type="NCBI Taxonomy" id="390637"/>
    <lineage>
        <taxon>Bacteria</taxon>
        <taxon>Pseudomonadati</taxon>
        <taxon>Pseudomonadota</taxon>
        <taxon>Gammaproteobacteria</taxon>
        <taxon>Oceanospirillales</taxon>
        <taxon>Halomonadaceae</taxon>
        <taxon>Modicisalibacter</taxon>
    </lineage>
</organism>